<keyword evidence="3 7" id="KW-0812">Transmembrane</keyword>
<dbReference type="PANTHER" id="PTHR13906">
    <property type="entry name" value="PORCUPINE"/>
    <property type="match status" value="1"/>
</dbReference>
<evidence type="ECO:0000256" key="1">
    <source>
        <dbReference type="ARBA" id="ARBA00004141"/>
    </source>
</evidence>
<dbReference type="OMA" id="NAWVSRY"/>
<feature type="transmembrane region" description="Helical" evidence="7">
    <location>
        <begin position="445"/>
        <end position="468"/>
    </location>
</feature>
<evidence type="ECO:0000256" key="4">
    <source>
        <dbReference type="ARBA" id="ARBA00022989"/>
    </source>
</evidence>
<keyword evidence="5 7" id="KW-0472">Membrane</keyword>
<dbReference type="AlphaFoldDB" id="A0A0A1U1J3"/>
<dbReference type="OrthoDB" id="286734at2759"/>
<name>A0A0A1U1J3_ENTIV</name>
<dbReference type="GO" id="GO:0016746">
    <property type="term" value="F:acyltransferase activity"/>
    <property type="evidence" value="ECO:0007669"/>
    <property type="project" value="UniProtKB-KW"/>
</dbReference>
<feature type="transmembrane region" description="Helical" evidence="7">
    <location>
        <begin position="12"/>
        <end position="28"/>
    </location>
</feature>
<feature type="transmembrane region" description="Helical" evidence="7">
    <location>
        <begin position="75"/>
        <end position="95"/>
    </location>
</feature>
<dbReference type="InterPro" id="IPR049941">
    <property type="entry name" value="LPLAT_7/PORCN-like"/>
</dbReference>
<evidence type="ECO:0000313" key="8">
    <source>
        <dbReference type="EMBL" id="ELP87882.1"/>
    </source>
</evidence>
<dbReference type="EMBL" id="KB206783">
    <property type="protein sequence ID" value="ELP87882.1"/>
    <property type="molecule type" value="Genomic_DNA"/>
</dbReference>
<organism evidence="8 9">
    <name type="scientific">Entamoeba invadens IP1</name>
    <dbReference type="NCBI Taxonomy" id="370355"/>
    <lineage>
        <taxon>Eukaryota</taxon>
        <taxon>Amoebozoa</taxon>
        <taxon>Evosea</taxon>
        <taxon>Archamoebae</taxon>
        <taxon>Mastigamoebida</taxon>
        <taxon>Entamoebidae</taxon>
        <taxon>Entamoeba</taxon>
    </lineage>
</organism>
<proteinExistence type="predicted"/>
<dbReference type="VEuPathDB" id="AmoebaDB:EIN_274690"/>
<keyword evidence="4 7" id="KW-1133">Transmembrane helix</keyword>
<comment type="subcellular location">
    <subcellularLocation>
        <location evidence="1">Membrane</location>
        <topology evidence="1">Multi-pass membrane protein</topology>
    </subcellularLocation>
</comment>
<keyword evidence="2 8" id="KW-0808">Transferase</keyword>
<gene>
    <name evidence="8" type="ORF">EIN_274690</name>
</gene>
<dbReference type="PANTHER" id="PTHR13906:SF4">
    <property type="entry name" value="LYSOPHOSPHOLIPID ACYLTRANSFERASE 6"/>
    <property type="match status" value="1"/>
</dbReference>
<sequence>MPVLPPDQLRYLLAFLIELPLCYIYRFLPPNENLKHFVYGLTGVFLLFYVYEEQMLITLIPACITFFVMRTNQSIKLAIALFLSNMAFLTTLQIYKYYTSYLQWKLDIATLQMIVVIKLSSFAFNVAKGHNPSITTKSVYNTNNNITPKEFPTLLQFFGYFYFFPACFSGPCLEYKTYSKFVSLDLFKCSDNDSKESSIEITNNQYKDTQSPKLLPIDWSAAFIVTCQIIVLAGLTIIALILPLKQKFYEIVIDKKQHVGFLGRMVVTQIFMYSTVFRYFASWKLAELSGVVMGFGFSGYQNGVATWENYENVKLKTFCLSRSCKEVIGGWNCYVQSFFKNHVYEAFKALSGLTDRYKQTLTNLTSALWHGVYPGYYLAFGMLALHNTVSAKFSYQVEPFIIKKYGETSILYKMYLVITFLYTRVAITYSFVPFMIYTFEDSWKFFVSTYFFIDVIAVLALLLIKLFFTKEIDASKKEENSNLASENREKLD</sequence>
<dbReference type="GO" id="GO:0030258">
    <property type="term" value="P:lipid modification"/>
    <property type="evidence" value="ECO:0007669"/>
    <property type="project" value="TreeGrafter"/>
</dbReference>
<feature type="transmembrane region" description="Helical" evidence="7">
    <location>
        <begin position="415"/>
        <end position="439"/>
    </location>
</feature>
<feature type="transmembrane region" description="Helical" evidence="7">
    <location>
        <begin position="261"/>
        <end position="281"/>
    </location>
</feature>
<keyword evidence="6 8" id="KW-0012">Acyltransferase</keyword>
<evidence type="ECO:0000256" key="7">
    <source>
        <dbReference type="SAM" id="Phobius"/>
    </source>
</evidence>
<reference evidence="8 9" key="1">
    <citation type="submission" date="2012-10" db="EMBL/GenBank/DDBJ databases">
        <authorList>
            <person name="Zafar N."/>
            <person name="Inman J."/>
            <person name="Hall N."/>
            <person name="Lorenzi H."/>
            <person name="Caler E."/>
        </authorList>
    </citation>
    <scope>NUCLEOTIDE SEQUENCE [LARGE SCALE GENOMIC DNA]</scope>
    <source>
        <strain evidence="8 9">IP1</strain>
    </source>
</reference>
<feature type="transmembrane region" description="Helical" evidence="7">
    <location>
        <begin position="48"/>
        <end position="68"/>
    </location>
</feature>
<feature type="transmembrane region" description="Helical" evidence="7">
    <location>
        <begin position="376"/>
        <end position="395"/>
    </location>
</feature>
<accession>A0A0A1U1J3</accession>
<dbReference type="InterPro" id="IPR004299">
    <property type="entry name" value="MBOAT_fam"/>
</dbReference>
<dbReference type="GeneID" id="14886886"/>
<dbReference type="GO" id="GO:0016020">
    <property type="term" value="C:membrane"/>
    <property type="evidence" value="ECO:0007669"/>
    <property type="project" value="UniProtKB-SubCell"/>
</dbReference>
<evidence type="ECO:0000256" key="6">
    <source>
        <dbReference type="ARBA" id="ARBA00023315"/>
    </source>
</evidence>
<feature type="transmembrane region" description="Helical" evidence="7">
    <location>
        <begin position="219"/>
        <end position="241"/>
    </location>
</feature>
<evidence type="ECO:0000313" key="9">
    <source>
        <dbReference type="Proteomes" id="UP000014680"/>
    </source>
</evidence>
<evidence type="ECO:0000256" key="3">
    <source>
        <dbReference type="ARBA" id="ARBA00022692"/>
    </source>
</evidence>
<dbReference type="Pfam" id="PF03062">
    <property type="entry name" value="MBOAT"/>
    <property type="match status" value="1"/>
</dbReference>
<evidence type="ECO:0000256" key="5">
    <source>
        <dbReference type="ARBA" id="ARBA00023136"/>
    </source>
</evidence>
<dbReference type="KEGG" id="eiv:EIN_274690"/>
<evidence type="ECO:0000256" key="2">
    <source>
        <dbReference type="ARBA" id="ARBA00022679"/>
    </source>
</evidence>
<protein>
    <submittedName>
        <fullName evidence="8">O-acyltransferase domain containing protein, putative</fullName>
    </submittedName>
</protein>
<dbReference type="Proteomes" id="UP000014680">
    <property type="component" value="Unassembled WGS sequence"/>
</dbReference>
<dbReference type="RefSeq" id="XP_004254653.1">
    <property type="nucleotide sequence ID" value="XM_004254605.1"/>
</dbReference>
<keyword evidence="9" id="KW-1185">Reference proteome</keyword>